<dbReference type="InterPro" id="IPR056119">
    <property type="entry name" value="DUF7702"/>
</dbReference>
<organism evidence="4 5">
    <name type="scientific">Rhizoctonia solani</name>
    <dbReference type="NCBI Taxonomy" id="456999"/>
    <lineage>
        <taxon>Eukaryota</taxon>
        <taxon>Fungi</taxon>
        <taxon>Dikarya</taxon>
        <taxon>Basidiomycota</taxon>
        <taxon>Agaricomycotina</taxon>
        <taxon>Agaricomycetes</taxon>
        <taxon>Cantharellales</taxon>
        <taxon>Ceratobasidiaceae</taxon>
        <taxon>Rhizoctonia</taxon>
    </lineage>
</organism>
<feature type="transmembrane region" description="Helical" evidence="2">
    <location>
        <begin position="199"/>
        <end position="222"/>
    </location>
</feature>
<keyword evidence="2" id="KW-0812">Transmembrane</keyword>
<evidence type="ECO:0000256" key="1">
    <source>
        <dbReference type="SAM" id="MobiDB-lite"/>
    </source>
</evidence>
<dbReference type="EMBL" id="CAJMXA010000380">
    <property type="protein sequence ID" value="CAE6428340.1"/>
    <property type="molecule type" value="Genomic_DNA"/>
</dbReference>
<feature type="region of interest" description="Disordered" evidence="1">
    <location>
        <begin position="267"/>
        <end position="298"/>
    </location>
</feature>
<dbReference type="PANTHER" id="PTHR42109:SF2">
    <property type="entry name" value="INTEGRAL MEMBRANE PROTEIN"/>
    <property type="match status" value="1"/>
</dbReference>
<dbReference type="PANTHER" id="PTHR42109">
    <property type="entry name" value="UNPLACED GENOMIC SCAFFOLD UM_SCAF_CONTIG_1.265, WHOLE GENOME SHOTGUN SEQUENCE"/>
    <property type="match status" value="1"/>
</dbReference>
<evidence type="ECO:0000313" key="4">
    <source>
        <dbReference type="EMBL" id="CAE6428340.1"/>
    </source>
</evidence>
<feature type="compositionally biased region" description="Basic and acidic residues" evidence="1">
    <location>
        <begin position="289"/>
        <end position="298"/>
    </location>
</feature>
<accession>A0A8H3AGJ0</accession>
<dbReference type="AlphaFoldDB" id="A0A8H3AGJ0"/>
<feature type="transmembrane region" description="Helical" evidence="2">
    <location>
        <begin position="130"/>
        <end position="148"/>
    </location>
</feature>
<evidence type="ECO:0000256" key="2">
    <source>
        <dbReference type="SAM" id="Phobius"/>
    </source>
</evidence>
<feature type="transmembrane region" description="Helical" evidence="2">
    <location>
        <begin position="24"/>
        <end position="43"/>
    </location>
</feature>
<protein>
    <recommendedName>
        <fullName evidence="3">DUF7702 domain-containing protein</fullName>
    </recommendedName>
</protein>
<comment type="caution">
    <text evidence="4">The sequence shown here is derived from an EMBL/GenBank/DDBJ whole genome shotgun (WGS) entry which is preliminary data.</text>
</comment>
<evidence type="ECO:0000313" key="5">
    <source>
        <dbReference type="Proteomes" id="UP000663853"/>
    </source>
</evidence>
<gene>
    <name evidence="4" type="ORF">RDB_LOCUS20714</name>
</gene>
<reference evidence="4" key="1">
    <citation type="submission" date="2021-01" db="EMBL/GenBank/DDBJ databases">
        <authorList>
            <person name="Kaushik A."/>
        </authorList>
    </citation>
    <scope>NUCLEOTIDE SEQUENCE</scope>
    <source>
        <strain evidence="4">AG6-10EEA</strain>
    </source>
</reference>
<dbReference type="Proteomes" id="UP000663853">
    <property type="component" value="Unassembled WGS sequence"/>
</dbReference>
<feature type="domain" description="DUF7702" evidence="3">
    <location>
        <begin position="27"/>
        <end position="189"/>
    </location>
</feature>
<keyword evidence="2" id="KW-1133">Transmembrane helix</keyword>
<proteinExistence type="predicted"/>
<keyword evidence="2" id="KW-0472">Membrane</keyword>
<feature type="transmembrane region" description="Helical" evidence="2">
    <location>
        <begin position="168"/>
        <end position="187"/>
    </location>
</feature>
<sequence length="298" mass="32413">MSSFPQIPTGFSITGGIPTRSQDLAASIIFIIAYVCLIPLAVWRLASKASRSTTMIRPAIFVLVRTATYIMRAVQSTGNYSETLFIVEQVFLLAGFPIICEAILSLLEYHITRTHTSPKQGQITQRVCRLLRLALLAALVVGIVAGTQMSDAITDPSTAPELRALRNANAALCLAIVLGVIVVVLFAQFHKNLPIQPTILLVFMAGCLTIAGAYRLALIHSTSPPLAISTKAKFYILLALMEWLVTASLFVVNARVVFAEDLAKEKKKAAKEGRPVQEYAMQEGSPTQQEHKDPYASA</sequence>
<evidence type="ECO:0000259" key="3">
    <source>
        <dbReference type="Pfam" id="PF24800"/>
    </source>
</evidence>
<feature type="transmembrane region" description="Helical" evidence="2">
    <location>
        <begin position="86"/>
        <end position="109"/>
    </location>
</feature>
<feature type="transmembrane region" description="Helical" evidence="2">
    <location>
        <begin position="55"/>
        <end position="74"/>
    </location>
</feature>
<feature type="transmembrane region" description="Helical" evidence="2">
    <location>
        <begin position="234"/>
        <end position="258"/>
    </location>
</feature>
<dbReference type="Pfam" id="PF24800">
    <property type="entry name" value="DUF7702"/>
    <property type="match status" value="1"/>
</dbReference>
<name>A0A8H3AGJ0_9AGAM</name>